<feature type="transmembrane region" description="Helical" evidence="6">
    <location>
        <begin position="76"/>
        <end position="98"/>
    </location>
</feature>
<keyword evidence="2" id="KW-0813">Transport</keyword>
<keyword evidence="3 6" id="KW-0812">Transmembrane</keyword>
<evidence type="ECO:0000313" key="8">
    <source>
        <dbReference type="Proteomes" id="UP001154282"/>
    </source>
</evidence>
<dbReference type="Proteomes" id="UP001154282">
    <property type="component" value="Unassembled WGS sequence"/>
</dbReference>
<sequence>MLLRTGTNKVGGYFTPKWLFLGIYVGVTLTWAFPNTFALEVIAFIDIISIWWQVIGGFVIVILLPLVETTTRSASYVFTHLEVGSAILSSIVWDYIWLTRSASSYLYDTSNETAGTFVPAQIYRSNSV</sequence>
<evidence type="ECO:0000256" key="5">
    <source>
        <dbReference type="ARBA" id="ARBA00023136"/>
    </source>
</evidence>
<evidence type="ECO:0000256" key="2">
    <source>
        <dbReference type="ARBA" id="ARBA00022448"/>
    </source>
</evidence>
<feature type="transmembrane region" description="Helical" evidence="6">
    <location>
        <begin position="12"/>
        <end position="33"/>
    </location>
</feature>
<keyword evidence="4 6" id="KW-1133">Transmembrane helix</keyword>
<dbReference type="EMBL" id="CAMGYJ010000006">
    <property type="protein sequence ID" value="CAI0430982.1"/>
    <property type="molecule type" value="Genomic_DNA"/>
</dbReference>
<keyword evidence="5 6" id="KW-0472">Membrane</keyword>
<gene>
    <name evidence="7" type="ORF">LITE_LOCUS22855</name>
</gene>
<reference evidence="7" key="1">
    <citation type="submission" date="2022-08" db="EMBL/GenBank/DDBJ databases">
        <authorList>
            <person name="Gutierrez-Valencia J."/>
        </authorList>
    </citation>
    <scope>NUCLEOTIDE SEQUENCE</scope>
</reference>
<accession>A0AAV0LAR9</accession>
<organism evidence="7 8">
    <name type="scientific">Linum tenue</name>
    <dbReference type="NCBI Taxonomy" id="586396"/>
    <lineage>
        <taxon>Eukaryota</taxon>
        <taxon>Viridiplantae</taxon>
        <taxon>Streptophyta</taxon>
        <taxon>Embryophyta</taxon>
        <taxon>Tracheophyta</taxon>
        <taxon>Spermatophyta</taxon>
        <taxon>Magnoliopsida</taxon>
        <taxon>eudicotyledons</taxon>
        <taxon>Gunneridae</taxon>
        <taxon>Pentapetalae</taxon>
        <taxon>rosids</taxon>
        <taxon>fabids</taxon>
        <taxon>Malpighiales</taxon>
        <taxon>Linaceae</taxon>
        <taxon>Linum</taxon>
    </lineage>
</organism>
<comment type="subcellular location">
    <subcellularLocation>
        <location evidence="1">Membrane</location>
        <topology evidence="1">Multi-pass membrane protein</topology>
    </subcellularLocation>
</comment>
<evidence type="ECO:0000256" key="1">
    <source>
        <dbReference type="ARBA" id="ARBA00004141"/>
    </source>
</evidence>
<evidence type="ECO:0000313" key="7">
    <source>
        <dbReference type="EMBL" id="CAI0430982.1"/>
    </source>
</evidence>
<evidence type="ECO:0000256" key="6">
    <source>
        <dbReference type="SAM" id="Phobius"/>
    </source>
</evidence>
<keyword evidence="8" id="KW-1185">Reference proteome</keyword>
<feature type="transmembrane region" description="Helical" evidence="6">
    <location>
        <begin position="39"/>
        <end position="64"/>
    </location>
</feature>
<dbReference type="GO" id="GO:0022857">
    <property type="term" value="F:transmembrane transporter activity"/>
    <property type="evidence" value="ECO:0007669"/>
    <property type="project" value="UniProtKB-ARBA"/>
</dbReference>
<name>A0AAV0LAR9_9ROSI</name>
<dbReference type="AlphaFoldDB" id="A0AAV0LAR9"/>
<comment type="caution">
    <text evidence="7">The sequence shown here is derived from an EMBL/GenBank/DDBJ whole genome shotgun (WGS) entry which is preliminary data.</text>
</comment>
<dbReference type="PANTHER" id="PTHR45649:SF26">
    <property type="entry name" value="OS04G0435100 PROTEIN"/>
    <property type="match status" value="1"/>
</dbReference>
<evidence type="ECO:0000256" key="4">
    <source>
        <dbReference type="ARBA" id="ARBA00022989"/>
    </source>
</evidence>
<evidence type="ECO:0000256" key="3">
    <source>
        <dbReference type="ARBA" id="ARBA00022692"/>
    </source>
</evidence>
<dbReference type="GO" id="GO:0016020">
    <property type="term" value="C:membrane"/>
    <property type="evidence" value="ECO:0007669"/>
    <property type="project" value="UniProtKB-SubCell"/>
</dbReference>
<dbReference type="PANTHER" id="PTHR45649">
    <property type="entry name" value="AMINO-ACID PERMEASE BAT1"/>
    <property type="match status" value="1"/>
</dbReference>
<proteinExistence type="predicted"/>
<protein>
    <submittedName>
        <fullName evidence="7">Uncharacterized protein</fullName>
    </submittedName>
</protein>